<reference evidence="2" key="1">
    <citation type="journal article" date="2023" name="Insect Mol. Biol.">
        <title>Genome sequencing provides insights into the evolution of gene families encoding plant cell wall-degrading enzymes in longhorned beetles.</title>
        <authorList>
            <person name="Shin N.R."/>
            <person name="Okamura Y."/>
            <person name="Kirsch R."/>
            <person name="Pauchet Y."/>
        </authorList>
    </citation>
    <scope>NUCLEOTIDE SEQUENCE</scope>
    <source>
        <strain evidence="2">MMC_N1</strain>
    </source>
</reference>
<keyword evidence="3" id="KW-1185">Reference proteome</keyword>
<evidence type="ECO:0000313" key="3">
    <source>
        <dbReference type="Proteomes" id="UP001162164"/>
    </source>
</evidence>
<comment type="caution">
    <text evidence="2">The sequence shown here is derived from an EMBL/GenBank/DDBJ whole genome shotgun (WGS) entry which is preliminary data.</text>
</comment>
<keyword evidence="1" id="KW-1133">Transmembrane helix</keyword>
<gene>
    <name evidence="2" type="ORF">NQ317_001340</name>
</gene>
<keyword evidence="1" id="KW-0472">Membrane</keyword>
<feature type="transmembrane region" description="Helical" evidence="1">
    <location>
        <begin position="6"/>
        <end position="24"/>
    </location>
</feature>
<protein>
    <submittedName>
        <fullName evidence="2">Uncharacterized protein</fullName>
    </submittedName>
</protein>
<keyword evidence="1" id="KW-0812">Transmembrane</keyword>
<sequence length="110" mass="12386">MVDSSIILVLISLIVFAFSILMLTRVCECAKRRPTTERPSTTEQSNEERIFIVEENGDILVVNNNGEGSIDKYDVKHSYQNLAPPPYFALVNVLVEASYELPPPYPIDVQ</sequence>
<accession>A0ABQ9JNR5</accession>
<dbReference type="EMBL" id="JAPWTJ010000324">
    <property type="protein sequence ID" value="KAJ8979633.1"/>
    <property type="molecule type" value="Genomic_DNA"/>
</dbReference>
<dbReference type="Proteomes" id="UP001162164">
    <property type="component" value="Unassembled WGS sequence"/>
</dbReference>
<organism evidence="2 3">
    <name type="scientific">Molorchus minor</name>
    <dbReference type="NCBI Taxonomy" id="1323400"/>
    <lineage>
        <taxon>Eukaryota</taxon>
        <taxon>Metazoa</taxon>
        <taxon>Ecdysozoa</taxon>
        <taxon>Arthropoda</taxon>
        <taxon>Hexapoda</taxon>
        <taxon>Insecta</taxon>
        <taxon>Pterygota</taxon>
        <taxon>Neoptera</taxon>
        <taxon>Endopterygota</taxon>
        <taxon>Coleoptera</taxon>
        <taxon>Polyphaga</taxon>
        <taxon>Cucujiformia</taxon>
        <taxon>Chrysomeloidea</taxon>
        <taxon>Cerambycidae</taxon>
        <taxon>Lamiinae</taxon>
        <taxon>Monochamini</taxon>
        <taxon>Molorchus</taxon>
    </lineage>
</organism>
<evidence type="ECO:0000313" key="2">
    <source>
        <dbReference type="EMBL" id="KAJ8979633.1"/>
    </source>
</evidence>
<evidence type="ECO:0000256" key="1">
    <source>
        <dbReference type="SAM" id="Phobius"/>
    </source>
</evidence>
<proteinExistence type="predicted"/>
<name>A0ABQ9JNR5_9CUCU</name>